<sequence>MAAGSMAAAPGTWSAGARGTPQGYPSSYNIPASSGMVRHPAARPNVKETLDHHLRNRQAQSGMMMQHSQVPPQHAVGGYGIDAPSGSMYTKEQLTMFIKNKSGVGRGTRYEQNAPPQYTASAPFPNRMHSQNYMPQPPSYGAPTNPPQGGMMMSGGQQSHSSMMSYNAASQPMGRYAQGGQPAAQPPGGAYNTQYPQHYQSQQDSRMVHAPGPQYMQRGNSLPQQTQPGQPPSAQYTGNLPPQYGNY</sequence>
<organism evidence="2 3">
    <name type="scientific">Bugula neritina</name>
    <name type="common">Brown bryozoan</name>
    <name type="synonym">Sertularia neritina</name>
    <dbReference type="NCBI Taxonomy" id="10212"/>
    <lineage>
        <taxon>Eukaryota</taxon>
        <taxon>Metazoa</taxon>
        <taxon>Spiralia</taxon>
        <taxon>Lophotrochozoa</taxon>
        <taxon>Bryozoa</taxon>
        <taxon>Gymnolaemata</taxon>
        <taxon>Cheilostomatida</taxon>
        <taxon>Flustrina</taxon>
        <taxon>Buguloidea</taxon>
        <taxon>Bugulidae</taxon>
        <taxon>Bugula</taxon>
    </lineage>
</organism>
<feature type="region of interest" description="Disordered" evidence="1">
    <location>
        <begin position="131"/>
        <end position="247"/>
    </location>
</feature>
<keyword evidence="3" id="KW-1185">Reference proteome</keyword>
<comment type="caution">
    <text evidence="2">The sequence shown here is derived from an EMBL/GenBank/DDBJ whole genome shotgun (WGS) entry which is preliminary data.</text>
</comment>
<evidence type="ECO:0000313" key="2">
    <source>
        <dbReference type="EMBL" id="KAF6038548.1"/>
    </source>
</evidence>
<dbReference type="EMBL" id="VXIV02000399">
    <property type="protein sequence ID" value="KAF6038548.1"/>
    <property type="molecule type" value="Genomic_DNA"/>
</dbReference>
<proteinExistence type="predicted"/>
<feature type="compositionally biased region" description="Low complexity" evidence="1">
    <location>
        <begin position="148"/>
        <end position="165"/>
    </location>
</feature>
<evidence type="ECO:0000313" key="3">
    <source>
        <dbReference type="Proteomes" id="UP000593567"/>
    </source>
</evidence>
<protein>
    <submittedName>
        <fullName evidence="2">Uncharacterized protein</fullName>
    </submittedName>
</protein>
<feature type="compositionally biased region" description="Polar residues" evidence="1">
    <location>
        <begin position="217"/>
        <end position="247"/>
    </location>
</feature>
<accession>A0A7J7KLB0</accession>
<reference evidence="2" key="1">
    <citation type="submission" date="2020-06" db="EMBL/GenBank/DDBJ databases">
        <title>Draft genome of Bugula neritina, a colonial animal packing powerful symbionts and potential medicines.</title>
        <authorList>
            <person name="Rayko M."/>
        </authorList>
    </citation>
    <scope>NUCLEOTIDE SEQUENCE [LARGE SCALE GENOMIC DNA]</scope>
    <source>
        <strain evidence="2">Kwan_BN1</strain>
    </source>
</reference>
<feature type="compositionally biased region" description="Low complexity" evidence="1">
    <location>
        <begin position="178"/>
        <end position="190"/>
    </location>
</feature>
<dbReference type="AlphaFoldDB" id="A0A7J7KLB0"/>
<dbReference type="Proteomes" id="UP000593567">
    <property type="component" value="Unassembled WGS sequence"/>
</dbReference>
<feature type="compositionally biased region" description="Polar residues" evidence="1">
    <location>
        <begin position="191"/>
        <end position="205"/>
    </location>
</feature>
<gene>
    <name evidence="2" type="ORF">EB796_003145</name>
</gene>
<name>A0A7J7KLB0_BUGNE</name>
<evidence type="ECO:0000256" key="1">
    <source>
        <dbReference type="SAM" id="MobiDB-lite"/>
    </source>
</evidence>
<feature type="region of interest" description="Disordered" evidence="1">
    <location>
        <begin position="1"/>
        <end position="26"/>
    </location>
</feature>
<feature type="compositionally biased region" description="Pro residues" evidence="1">
    <location>
        <begin position="135"/>
        <end position="146"/>
    </location>
</feature>